<dbReference type="SUPFAM" id="SSF53448">
    <property type="entry name" value="Nucleotide-diphospho-sugar transferases"/>
    <property type="match status" value="1"/>
</dbReference>
<dbReference type="InterPro" id="IPR010819">
    <property type="entry name" value="AGE/CE"/>
</dbReference>
<dbReference type="InterPro" id="IPR049577">
    <property type="entry name" value="GMPP_N"/>
</dbReference>
<dbReference type="InterPro" id="IPR005835">
    <property type="entry name" value="NTP_transferase_dom"/>
</dbReference>
<evidence type="ECO:0000313" key="5">
    <source>
        <dbReference type="EMBL" id="MFD1228358.1"/>
    </source>
</evidence>
<proteinExistence type="inferred from homology"/>
<feature type="domain" description="MannoseP isomerase/GMP-like beta-helix" evidence="4">
    <location>
        <begin position="312"/>
        <end position="366"/>
    </location>
</feature>
<dbReference type="CDD" id="cd02509">
    <property type="entry name" value="GDP-M1P_Guanylyltransferase"/>
    <property type="match status" value="1"/>
</dbReference>
<dbReference type="Pfam" id="PF00483">
    <property type="entry name" value="NTP_transferase"/>
    <property type="match status" value="1"/>
</dbReference>
<sequence length="780" mass="87320">MAFDLENRKLNASRGRGLPFLSFVMCGGSGSRLWPLSRIDKPKQFHRLSGKESLLSATLKRLQSAPDLNGRITVIGAKNHQMQIEKTISAGSDIKMILEPVARNTAAVAALATLSALSGCDDALILLCPADHDISSTEQFWQSVAQGISAASRGAIVTFGLLPERPETGYGYIEAGEPEDNGYAITRFVEKPDHETAIAFIRQGRFFWNSGIFLFRASTMREAFLQFAPDIWQHTEGALQHADCSAEAIYLRDEFYQSVPAISFDHAIMEKADRRMLIPASFSWSDLGSWQSLCKLEQQHDNQDDCGNVLIGDVIAHDCSNSYIRSEAGLLTISGLKDMAVIALKDATFISPLAQSHQVQAIVKELTQQKRAELYYEQPVYAPDIHRQHVKDWLFEKALPYWALKGADHRHGGFYESLSLQGLPVAGPRRSRTMARQIYVFAKGQLAGWAGASSDLVSHGLLFMQERGRSRSGGWVQSFTASGEVAQARENFYDQTCMLLALSYAHQAGHNQALQLGQETFAFLDNKLAHIAGGFYESRADRDNPRALLTSNAHMHYLEACLAWHEVTGDDAYLRRADEVVELCKDHFFDRDYWCLTEFFQNGWRQVADARGDHTEPGHYFEWAALLSDYANRTGCREARRMAHRLYSCTLSTGINRSTGLAYNSVSREGRPIDRGSRSWQQCEALKAAIMLDGYNDQDLKPEIEARIATLFRWHLQPAQEGLWYDRLDASGTNCSDHVPASILYHLVSALTLYLQPLGKVDAKKSVNKQNMVERVTMPV</sequence>
<evidence type="ECO:0000313" key="6">
    <source>
        <dbReference type="Proteomes" id="UP001597263"/>
    </source>
</evidence>
<dbReference type="Pfam" id="PF22640">
    <property type="entry name" value="ManC_GMP_beta-helix"/>
    <property type="match status" value="1"/>
</dbReference>
<evidence type="ECO:0000256" key="1">
    <source>
        <dbReference type="ARBA" id="ARBA00008558"/>
    </source>
</evidence>
<keyword evidence="2" id="KW-0413">Isomerase</keyword>
<dbReference type="Gene3D" id="3.90.550.10">
    <property type="entry name" value="Spore Coat Polysaccharide Biosynthesis Protein SpsA, Chain A"/>
    <property type="match status" value="1"/>
</dbReference>
<dbReference type="SUPFAM" id="SSF48208">
    <property type="entry name" value="Six-hairpin glycosidases"/>
    <property type="match status" value="1"/>
</dbReference>
<comment type="similarity">
    <text evidence="1">Belongs to the N-acylglucosamine 2-epimerase family.</text>
</comment>
<dbReference type="InterPro" id="IPR012341">
    <property type="entry name" value="6hp_glycosidase-like_sf"/>
</dbReference>
<organism evidence="5 6">
    <name type="scientific">Pseudochrobactrum kiredjianiae</name>
    <dbReference type="NCBI Taxonomy" id="386305"/>
    <lineage>
        <taxon>Bacteria</taxon>
        <taxon>Pseudomonadati</taxon>
        <taxon>Pseudomonadota</taxon>
        <taxon>Alphaproteobacteria</taxon>
        <taxon>Hyphomicrobiales</taxon>
        <taxon>Brucellaceae</taxon>
        <taxon>Pseudochrobactrum</taxon>
    </lineage>
</organism>
<dbReference type="RefSeq" id="WP_289384866.1">
    <property type="nucleotide sequence ID" value="NZ_JAUCBM010000001.1"/>
</dbReference>
<dbReference type="Proteomes" id="UP001597263">
    <property type="component" value="Unassembled WGS sequence"/>
</dbReference>
<dbReference type="InterPro" id="IPR029044">
    <property type="entry name" value="Nucleotide-diphossugar_trans"/>
</dbReference>
<reference evidence="6" key="1">
    <citation type="journal article" date="2019" name="Int. J. Syst. Evol. Microbiol.">
        <title>The Global Catalogue of Microorganisms (GCM) 10K type strain sequencing project: providing services to taxonomists for standard genome sequencing and annotation.</title>
        <authorList>
            <consortium name="The Broad Institute Genomics Platform"/>
            <consortium name="The Broad Institute Genome Sequencing Center for Infectious Disease"/>
            <person name="Wu L."/>
            <person name="Ma J."/>
        </authorList>
    </citation>
    <scope>NUCLEOTIDE SEQUENCE [LARGE SCALE GENOMIC DNA]</scope>
    <source>
        <strain evidence="6">CCUG 49584</strain>
    </source>
</reference>
<evidence type="ECO:0000259" key="3">
    <source>
        <dbReference type="Pfam" id="PF00483"/>
    </source>
</evidence>
<evidence type="ECO:0000259" key="4">
    <source>
        <dbReference type="Pfam" id="PF22640"/>
    </source>
</evidence>
<dbReference type="InterPro" id="IPR008928">
    <property type="entry name" value="6-hairpin_glycosidase_sf"/>
</dbReference>
<dbReference type="SUPFAM" id="SSF159283">
    <property type="entry name" value="Guanosine diphospho-D-mannose pyrophosphorylase/mannose-6-phosphate isomerase linker domain"/>
    <property type="match status" value="1"/>
</dbReference>
<protein>
    <submittedName>
        <fullName evidence="5">AGE family epimerase/isomerase</fullName>
    </submittedName>
</protein>
<dbReference type="EMBL" id="JBHTMA010000040">
    <property type="protein sequence ID" value="MFD1228358.1"/>
    <property type="molecule type" value="Genomic_DNA"/>
</dbReference>
<gene>
    <name evidence="5" type="ORF">ACFQ35_14535</name>
</gene>
<keyword evidence="6" id="KW-1185">Reference proteome</keyword>
<dbReference type="PANTHER" id="PTHR46390:SF1">
    <property type="entry name" value="MANNOSE-1-PHOSPHATE GUANYLYLTRANSFERASE"/>
    <property type="match status" value="1"/>
</dbReference>
<name>A0ABW3V5W4_9HYPH</name>
<dbReference type="PANTHER" id="PTHR46390">
    <property type="entry name" value="MANNOSE-1-PHOSPHATE GUANYLYLTRANSFERASE"/>
    <property type="match status" value="1"/>
</dbReference>
<comment type="caution">
    <text evidence="5">The sequence shown here is derived from an EMBL/GenBank/DDBJ whole genome shotgun (WGS) entry which is preliminary data.</text>
</comment>
<dbReference type="InterPro" id="IPR051161">
    <property type="entry name" value="Mannose-6P_isomerase_type2"/>
</dbReference>
<dbReference type="Gene3D" id="1.50.10.10">
    <property type="match status" value="1"/>
</dbReference>
<dbReference type="Pfam" id="PF07221">
    <property type="entry name" value="GlcNAc_2-epim"/>
    <property type="match status" value="1"/>
</dbReference>
<feature type="domain" description="Nucleotidyl transferase" evidence="3">
    <location>
        <begin position="24"/>
        <end position="299"/>
    </location>
</feature>
<accession>A0ABW3V5W4</accession>
<evidence type="ECO:0000256" key="2">
    <source>
        <dbReference type="ARBA" id="ARBA00023235"/>
    </source>
</evidence>
<dbReference type="InterPro" id="IPR054566">
    <property type="entry name" value="ManC/GMP-like_b-helix"/>
</dbReference>